<keyword evidence="1" id="KW-0472">Membrane</keyword>
<evidence type="ECO:0000313" key="2">
    <source>
        <dbReference type="EMBL" id="AIC96033.1"/>
    </source>
</evidence>
<protein>
    <recommendedName>
        <fullName evidence="4">DUF4190 domain-containing protein</fullName>
    </recommendedName>
</protein>
<reference evidence="2 3" key="1">
    <citation type="journal article" date="2014" name="Gene">
        <title>A comparative genomic analysis of the alkalitolerant soil bacterium Bacillus lehensis G1.</title>
        <authorList>
            <person name="Noor Y.M."/>
            <person name="Samsulrizal N.H."/>
            <person name="Jema'on N.A."/>
            <person name="Low K.O."/>
            <person name="Ramli A.N."/>
            <person name="Alias N.I."/>
            <person name="Damis S.I."/>
            <person name="Fuzi S.F."/>
            <person name="Isa M.N."/>
            <person name="Murad A.M."/>
            <person name="Raih M.F."/>
            <person name="Bakar F.D."/>
            <person name="Najimudin N."/>
            <person name="Mahadi N.M."/>
            <person name="Illias R.M."/>
        </authorList>
    </citation>
    <scope>NUCLEOTIDE SEQUENCE [LARGE SCALE GENOMIC DNA]</scope>
    <source>
        <strain evidence="2 3">G1</strain>
    </source>
</reference>
<sequence length="79" mass="8112">METSHQSKGSDGTGALVFGILSLLIPYIGLILGIVAVVMASGVNTGMATGGKITGIIGIVYNALMLLLFATGVFFLFTF</sequence>
<dbReference type="STRING" id="1246626.BleG1_3486"/>
<evidence type="ECO:0000256" key="1">
    <source>
        <dbReference type="SAM" id="Phobius"/>
    </source>
</evidence>
<keyword evidence="3" id="KW-1185">Reference proteome</keyword>
<dbReference type="KEGG" id="ble:BleG1_3486"/>
<dbReference type="Proteomes" id="UP000027142">
    <property type="component" value="Chromosome"/>
</dbReference>
<dbReference type="HOGENOM" id="CLU_2598722_0_0_9"/>
<dbReference type="RefSeq" id="WP_038483614.1">
    <property type="nucleotide sequence ID" value="NZ_CP003923.1"/>
</dbReference>
<accession>A0A060M666</accession>
<dbReference type="AlphaFoldDB" id="A0A060M666"/>
<evidence type="ECO:0008006" key="4">
    <source>
        <dbReference type="Google" id="ProtNLM"/>
    </source>
</evidence>
<keyword evidence="1" id="KW-1133">Transmembrane helix</keyword>
<feature type="transmembrane region" description="Helical" evidence="1">
    <location>
        <begin position="53"/>
        <end position="77"/>
    </location>
</feature>
<evidence type="ECO:0000313" key="3">
    <source>
        <dbReference type="Proteomes" id="UP000027142"/>
    </source>
</evidence>
<keyword evidence="1" id="KW-0812">Transmembrane</keyword>
<dbReference type="PATRIC" id="fig|1246626.3.peg.3475"/>
<organism evidence="2 3">
    <name type="scientific">Shouchella lehensis G1</name>
    <dbReference type="NCBI Taxonomy" id="1246626"/>
    <lineage>
        <taxon>Bacteria</taxon>
        <taxon>Bacillati</taxon>
        <taxon>Bacillota</taxon>
        <taxon>Bacilli</taxon>
        <taxon>Bacillales</taxon>
        <taxon>Bacillaceae</taxon>
        <taxon>Shouchella</taxon>
    </lineage>
</organism>
<gene>
    <name evidence="2" type="ORF">BleG1_3486</name>
</gene>
<dbReference type="eggNOG" id="ENOG502ZMYE">
    <property type="taxonomic scope" value="Bacteria"/>
</dbReference>
<name>A0A060M666_9BACI</name>
<feature type="transmembrane region" description="Helical" evidence="1">
    <location>
        <begin position="15"/>
        <end position="41"/>
    </location>
</feature>
<proteinExistence type="predicted"/>
<dbReference type="EMBL" id="CP003923">
    <property type="protein sequence ID" value="AIC96033.1"/>
    <property type="molecule type" value="Genomic_DNA"/>
</dbReference>